<organism evidence="2 3">
    <name type="scientific">Mytilus galloprovincialis</name>
    <name type="common">Mediterranean mussel</name>
    <dbReference type="NCBI Taxonomy" id="29158"/>
    <lineage>
        <taxon>Eukaryota</taxon>
        <taxon>Metazoa</taxon>
        <taxon>Spiralia</taxon>
        <taxon>Lophotrochozoa</taxon>
        <taxon>Mollusca</taxon>
        <taxon>Bivalvia</taxon>
        <taxon>Autobranchia</taxon>
        <taxon>Pteriomorphia</taxon>
        <taxon>Mytilida</taxon>
        <taxon>Mytiloidea</taxon>
        <taxon>Mytilidae</taxon>
        <taxon>Mytilinae</taxon>
        <taxon>Mytilus</taxon>
    </lineage>
</organism>
<evidence type="ECO:0000256" key="1">
    <source>
        <dbReference type="SAM" id="Phobius"/>
    </source>
</evidence>
<accession>A0A8B6CC07</accession>
<dbReference type="EMBL" id="UYJE01001476">
    <property type="protein sequence ID" value="VDI02398.1"/>
    <property type="molecule type" value="Genomic_DNA"/>
</dbReference>
<feature type="non-terminal residue" evidence="2">
    <location>
        <position position="117"/>
    </location>
</feature>
<proteinExistence type="predicted"/>
<comment type="caution">
    <text evidence="2">The sequence shown here is derived from an EMBL/GenBank/DDBJ whole genome shotgun (WGS) entry which is preliminary data.</text>
</comment>
<keyword evidence="1" id="KW-0812">Transmembrane</keyword>
<protein>
    <submittedName>
        <fullName evidence="2">Uncharacterized protein</fullName>
    </submittedName>
</protein>
<gene>
    <name evidence="2" type="ORF">MGAL_10B077732</name>
</gene>
<name>A0A8B6CC07_MYTGA</name>
<keyword evidence="3" id="KW-1185">Reference proteome</keyword>
<feature type="non-terminal residue" evidence="2">
    <location>
        <position position="1"/>
    </location>
</feature>
<keyword evidence="1" id="KW-0472">Membrane</keyword>
<evidence type="ECO:0000313" key="3">
    <source>
        <dbReference type="Proteomes" id="UP000596742"/>
    </source>
</evidence>
<keyword evidence="1" id="KW-1133">Transmembrane helix</keyword>
<dbReference type="AlphaFoldDB" id="A0A8B6CC07"/>
<sequence>NAHPSTTKSTRAVTSKGLPFKLTTKITKGRTVDISHSKTTTNKERHTHNSKYVLTTSDHFSTRISAKRDSRFSANAPGNINNQSFKTITCILIANTFILFVIVTIVIVGIVKFVKKS</sequence>
<feature type="transmembrane region" description="Helical" evidence="1">
    <location>
        <begin position="91"/>
        <end position="114"/>
    </location>
</feature>
<reference evidence="2" key="1">
    <citation type="submission" date="2018-11" db="EMBL/GenBank/DDBJ databases">
        <authorList>
            <person name="Alioto T."/>
            <person name="Alioto T."/>
        </authorList>
    </citation>
    <scope>NUCLEOTIDE SEQUENCE</scope>
</reference>
<dbReference type="Proteomes" id="UP000596742">
    <property type="component" value="Unassembled WGS sequence"/>
</dbReference>
<evidence type="ECO:0000313" key="2">
    <source>
        <dbReference type="EMBL" id="VDI02398.1"/>
    </source>
</evidence>